<feature type="transmembrane region" description="Helical" evidence="1">
    <location>
        <begin position="178"/>
        <end position="201"/>
    </location>
</feature>
<proteinExistence type="predicted"/>
<protein>
    <submittedName>
        <fullName evidence="2">Uncharacterized protein</fullName>
    </submittedName>
</protein>
<evidence type="ECO:0000313" key="2">
    <source>
        <dbReference type="EMBL" id="GID73171.1"/>
    </source>
</evidence>
<evidence type="ECO:0000313" key="3">
    <source>
        <dbReference type="Proteomes" id="UP000609879"/>
    </source>
</evidence>
<gene>
    <name evidence="2" type="ORF">Ade02nite_18120</name>
</gene>
<feature type="transmembrane region" description="Helical" evidence="1">
    <location>
        <begin position="151"/>
        <end position="172"/>
    </location>
</feature>
<dbReference type="Pfam" id="PF22564">
    <property type="entry name" value="HAAS"/>
    <property type="match status" value="1"/>
</dbReference>
<dbReference type="Proteomes" id="UP000609879">
    <property type="component" value="Unassembled WGS sequence"/>
</dbReference>
<keyword evidence="1" id="KW-0812">Transmembrane</keyword>
<dbReference type="EMBL" id="BOMI01000030">
    <property type="protein sequence ID" value="GID73171.1"/>
    <property type="molecule type" value="Genomic_DNA"/>
</dbReference>
<reference evidence="2 3" key="1">
    <citation type="submission" date="2021-01" db="EMBL/GenBank/DDBJ databases">
        <title>Whole genome shotgun sequence of Actinoplanes deccanensis NBRC 13994.</title>
        <authorList>
            <person name="Komaki H."/>
            <person name="Tamura T."/>
        </authorList>
    </citation>
    <scope>NUCLEOTIDE SEQUENCE [LARGE SCALE GENOMIC DNA]</scope>
    <source>
        <strain evidence="2 3">NBRC 13994</strain>
    </source>
</reference>
<keyword evidence="1" id="KW-1133">Transmembrane helix</keyword>
<keyword evidence="3" id="KW-1185">Reference proteome</keyword>
<evidence type="ECO:0000256" key="1">
    <source>
        <dbReference type="SAM" id="Phobius"/>
    </source>
</evidence>
<comment type="caution">
    <text evidence="2">The sequence shown here is derived from an EMBL/GenBank/DDBJ whole genome shotgun (WGS) entry which is preliminary data.</text>
</comment>
<feature type="transmembrane region" description="Helical" evidence="1">
    <location>
        <begin position="116"/>
        <end position="139"/>
    </location>
</feature>
<organism evidence="2 3">
    <name type="scientific">Paractinoplanes deccanensis</name>
    <dbReference type="NCBI Taxonomy" id="113561"/>
    <lineage>
        <taxon>Bacteria</taxon>
        <taxon>Bacillati</taxon>
        <taxon>Actinomycetota</taxon>
        <taxon>Actinomycetes</taxon>
        <taxon>Micromonosporales</taxon>
        <taxon>Micromonosporaceae</taxon>
        <taxon>Paractinoplanes</taxon>
    </lineage>
</organism>
<keyword evidence="1" id="KW-0472">Membrane</keyword>
<sequence>MTSAPLAHTDVVVLDYLAALWAQSDDLSPELRDDLMSTVADYIAMRRTSPSSPLDDPAEIISRLGPPEALVAAARRGSLPPHIRMPALVPPPSPAATGGGAVARGATAGGAAEHTAIGLMTAGALVLPGVAPVAGMLLASGSPHWTPAQKATAWFLTLGSGAAAFAFLMLLAAAGSGAAAAVLFCYMIAAGGSLAAGWRLYDGLRRA</sequence>
<dbReference type="RefSeq" id="WP_203761099.1">
    <property type="nucleotide sequence ID" value="NZ_BAAABO010000029.1"/>
</dbReference>
<accession>A0ABQ3XZK0</accession>
<name>A0ABQ3XZK0_9ACTN</name>